<evidence type="ECO:0000256" key="1">
    <source>
        <dbReference type="SAM" id="MobiDB-lite"/>
    </source>
</evidence>
<evidence type="ECO:0000313" key="3">
    <source>
        <dbReference type="Proteomes" id="UP001589575"/>
    </source>
</evidence>
<dbReference type="EMBL" id="JBHMFI010000001">
    <property type="protein sequence ID" value="MFB9073531.1"/>
    <property type="molecule type" value="Genomic_DNA"/>
</dbReference>
<accession>A0ABV5G3L1</accession>
<gene>
    <name evidence="2" type="ORF">ACFFX0_20955</name>
</gene>
<feature type="compositionally biased region" description="Low complexity" evidence="1">
    <location>
        <begin position="9"/>
        <end position="22"/>
    </location>
</feature>
<dbReference type="Proteomes" id="UP001589575">
    <property type="component" value="Unassembled WGS sequence"/>
</dbReference>
<evidence type="ECO:0000313" key="2">
    <source>
        <dbReference type="EMBL" id="MFB9073531.1"/>
    </source>
</evidence>
<evidence type="ECO:0008006" key="4">
    <source>
        <dbReference type="Google" id="ProtNLM"/>
    </source>
</evidence>
<protein>
    <recommendedName>
        <fullName evidence="4">Twin-arginine translocation signal domain-containing protein</fullName>
    </recommendedName>
</protein>
<keyword evidence="3" id="KW-1185">Reference proteome</keyword>
<organism evidence="2 3">
    <name type="scientific">Citricoccus parietis</name>
    <dbReference type="NCBI Taxonomy" id="592307"/>
    <lineage>
        <taxon>Bacteria</taxon>
        <taxon>Bacillati</taxon>
        <taxon>Actinomycetota</taxon>
        <taxon>Actinomycetes</taxon>
        <taxon>Micrococcales</taxon>
        <taxon>Micrococcaceae</taxon>
        <taxon>Citricoccus</taxon>
    </lineage>
</organism>
<reference evidence="2 3" key="1">
    <citation type="submission" date="2024-09" db="EMBL/GenBank/DDBJ databases">
        <authorList>
            <person name="Sun Q."/>
            <person name="Mori K."/>
        </authorList>
    </citation>
    <scope>NUCLEOTIDE SEQUENCE [LARGE SCALE GENOMIC DNA]</scope>
    <source>
        <strain evidence="2 3">CCM 7609</strain>
    </source>
</reference>
<proteinExistence type="predicted"/>
<name>A0ABV5G3L1_9MICC</name>
<sequence length="46" mass="5108">MSWSRRCHPVVPRSWPSSARSSANVSSRRAMVQASAVVGSSVGWYW</sequence>
<feature type="region of interest" description="Disordered" evidence="1">
    <location>
        <begin position="1"/>
        <end position="22"/>
    </location>
</feature>
<comment type="caution">
    <text evidence="2">The sequence shown here is derived from an EMBL/GenBank/DDBJ whole genome shotgun (WGS) entry which is preliminary data.</text>
</comment>